<organism evidence="1">
    <name type="scientific">Arundo donax</name>
    <name type="common">Giant reed</name>
    <name type="synonym">Donax arundinaceus</name>
    <dbReference type="NCBI Taxonomy" id="35708"/>
    <lineage>
        <taxon>Eukaryota</taxon>
        <taxon>Viridiplantae</taxon>
        <taxon>Streptophyta</taxon>
        <taxon>Embryophyta</taxon>
        <taxon>Tracheophyta</taxon>
        <taxon>Spermatophyta</taxon>
        <taxon>Magnoliopsida</taxon>
        <taxon>Liliopsida</taxon>
        <taxon>Poales</taxon>
        <taxon>Poaceae</taxon>
        <taxon>PACMAD clade</taxon>
        <taxon>Arundinoideae</taxon>
        <taxon>Arundineae</taxon>
        <taxon>Arundo</taxon>
    </lineage>
</organism>
<name>A0A0A9BEP5_ARUDO</name>
<protein>
    <submittedName>
        <fullName evidence="1">Uncharacterized protein</fullName>
    </submittedName>
</protein>
<evidence type="ECO:0000313" key="1">
    <source>
        <dbReference type="EMBL" id="JAD61821.1"/>
    </source>
</evidence>
<proteinExistence type="predicted"/>
<dbReference type="EMBL" id="GBRH01236074">
    <property type="protein sequence ID" value="JAD61821.1"/>
    <property type="molecule type" value="Transcribed_RNA"/>
</dbReference>
<accession>A0A0A9BEP5</accession>
<reference evidence="1" key="2">
    <citation type="journal article" date="2015" name="Data Brief">
        <title>Shoot transcriptome of the giant reed, Arundo donax.</title>
        <authorList>
            <person name="Barrero R.A."/>
            <person name="Guerrero F.D."/>
            <person name="Moolhuijzen P."/>
            <person name="Goolsby J.A."/>
            <person name="Tidwell J."/>
            <person name="Bellgard S.E."/>
            <person name="Bellgard M.I."/>
        </authorList>
    </citation>
    <scope>NUCLEOTIDE SEQUENCE</scope>
    <source>
        <tissue evidence="1">Shoot tissue taken approximately 20 cm above the soil surface</tissue>
    </source>
</reference>
<sequence length="11" mass="1302">MQRPQALICLE</sequence>
<reference evidence="1" key="1">
    <citation type="submission" date="2014-09" db="EMBL/GenBank/DDBJ databases">
        <authorList>
            <person name="Magalhaes I.L.F."/>
            <person name="Oliveira U."/>
            <person name="Santos F.R."/>
            <person name="Vidigal T.H.D.A."/>
            <person name="Brescovit A.D."/>
            <person name="Santos A.J."/>
        </authorList>
    </citation>
    <scope>NUCLEOTIDE SEQUENCE</scope>
    <source>
        <tissue evidence="1">Shoot tissue taken approximately 20 cm above the soil surface</tissue>
    </source>
</reference>